<keyword evidence="2" id="KW-0863">Zinc-finger</keyword>
<dbReference type="GO" id="GO:0003677">
    <property type="term" value="F:DNA binding"/>
    <property type="evidence" value="ECO:0007669"/>
    <property type="project" value="InterPro"/>
</dbReference>
<keyword evidence="3" id="KW-0862">Zinc</keyword>
<evidence type="ECO:0000256" key="3">
    <source>
        <dbReference type="ARBA" id="ARBA00022833"/>
    </source>
</evidence>
<evidence type="ECO:0000256" key="1">
    <source>
        <dbReference type="ARBA" id="ARBA00022723"/>
    </source>
</evidence>
<dbReference type="PANTHER" id="PTHR31251">
    <property type="entry name" value="SQUAMOSA PROMOTER-BINDING-LIKE PROTEIN 4"/>
    <property type="match status" value="1"/>
</dbReference>
<evidence type="ECO:0000256" key="4">
    <source>
        <dbReference type="SAM" id="MobiDB-lite"/>
    </source>
</evidence>
<evidence type="ECO:0000259" key="5">
    <source>
        <dbReference type="PROSITE" id="PS51141"/>
    </source>
</evidence>
<feature type="domain" description="SBP-type" evidence="5">
    <location>
        <begin position="12"/>
        <end position="90"/>
    </location>
</feature>
<dbReference type="Pfam" id="PF03110">
    <property type="entry name" value="SBP"/>
    <property type="match status" value="1"/>
</dbReference>
<dbReference type="PANTHER" id="PTHR31251:SF169">
    <property type="entry name" value="SQUAMOSA PROMOTER-BINDING-LIKE PROTEIN 8"/>
    <property type="match status" value="1"/>
</dbReference>
<feature type="region of interest" description="Disordered" evidence="4">
    <location>
        <begin position="79"/>
        <end position="109"/>
    </location>
</feature>
<dbReference type="InterPro" id="IPR004333">
    <property type="entry name" value="SBP_dom"/>
</dbReference>
<dbReference type="Gene3D" id="4.10.1100.10">
    <property type="entry name" value="Transcription factor, SBP-box domain"/>
    <property type="match status" value="1"/>
</dbReference>
<evidence type="ECO:0000256" key="2">
    <source>
        <dbReference type="ARBA" id="ARBA00022771"/>
    </source>
</evidence>
<accession>A0A2P6U3K0</accession>
<keyword evidence="1" id="KW-0479">Metal-binding</keyword>
<sequence length="140" mass="15542">MQDGETGAAPGSSTCQVPGCGVNLNRLRPYFRRQRICEEHARAESVPDGRGGLARFCQQCTRLEPLSFFDGQRRSCRSSLAKRQERMSAARRRNHSGSDERLSSSNSDGLEDAGEEACWGHGLQAAACRWLRLHPPARQL</sequence>
<dbReference type="GO" id="GO:0005634">
    <property type="term" value="C:nucleus"/>
    <property type="evidence" value="ECO:0007669"/>
    <property type="project" value="InterPro"/>
</dbReference>
<dbReference type="EMBL" id="LHPG02000001">
    <property type="protein sequence ID" value="PRW60887.1"/>
    <property type="molecule type" value="Genomic_DNA"/>
</dbReference>
<reference evidence="6 7" key="1">
    <citation type="journal article" date="2018" name="Plant J.">
        <title>Genome sequences of Chlorella sorokiniana UTEX 1602 and Micractinium conductrix SAG 241.80: implications to maltose excretion by a green alga.</title>
        <authorList>
            <person name="Arriola M.B."/>
            <person name="Velmurugan N."/>
            <person name="Zhang Y."/>
            <person name="Plunkett M.H."/>
            <person name="Hondzo H."/>
            <person name="Barney B.M."/>
        </authorList>
    </citation>
    <scope>NUCLEOTIDE SEQUENCE [LARGE SCALE GENOMIC DNA]</scope>
    <source>
        <strain evidence="7">UTEX 1602</strain>
    </source>
</reference>
<dbReference type="Proteomes" id="UP000239899">
    <property type="component" value="Unassembled WGS sequence"/>
</dbReference>
<evidence type="ECO:0000313" key="7">
    <source>
        <dbReference type="Proteomes" id="UP000239899"/>
    </source>
</evidence>
<name>A0A2P6U3K0_CHLSO</name>
<keyword evidence="7" id="KW-1185">Reference proteome</keyword>
<dbReference type="OrthoDB" id="515128at2759"/>
<protein>
    <submittedName>
        <fullName evidence="6">Squamosa promoter-binding 1</fullName>
    </submittedName>
</protein>
<evidence type="ECO:0000313" key="6">
    <source>
        <dbReference type="EMBL" id="PRW60887.1"/>
    </source>
</evidence>
<dbReference type="PROSITE" id="PS51141">
    <property type="entry name" value="ZF_SBP"/>
    <property type="match status" value="1"/>
</dbReference>
<dbReference type="AlphaFoldDB" id="A0A2P6U3K0"/>
<dbReference type="InterPro" id="IPR044817">
    <property type="entry name" value="SBP-like"/>
</dbReference>
<comment type="caution">
    <text evidence="6">The sequence shown here is derived from an EMBL/GenBank/DDBJ whole genome shotgun (WGS) entry which is preliminary data.</text>
</comment>
<dbReference type="SUPFAM" id="SSF103612">
    <property type="entry name" value="SBT domain"/>
    <property type="match status" value="1"/>
</dbReference>
<dbReference type="InterPro" id="IPR036893">
    <property type="entry name" value="SBP_sf"/>
</dbReference>
<dbReference type="GO" id="GO:0008270">
    <property type="term" value="F:zinc ion binding"/>
    <property type="evidence" value="ECO:0007669"/>
    <property type="project" value="UniProtKB-KW"/>
</dbReference>
<proteinExistence type="predicted"/>
<gene>
    <name evidence="6" type="ORF">C2E21_0263</name>
</gene>
<organism evidence="6 7">
    <name type="scientific">Chlorella sorokiniana</name>
    <name type="common">Freshwater green alga</name>
    <dbReference type="NCBI Taxonomy" id="3076"/>
    <lineage>
        <taxon>Eukaryota</taxon>
        <taxon>Viridiplantae</taxon>
        <taxon>Chlorophyta</taxon>
        <taxon>core chlorophytes</taxon>
        <taxon>Trebouxiophyceae</taxon>
        <taxon>Chlorellales</taxon>
        <taxon>Chlorellaceae</taxon>
        <taxon>Chlorella clade</taxon>
        <taxon>Chlorella</taxon>
    </lineage>
</organism>